<dbReference type="InterPro" id="IPR003960">
    <property type="entry name" value="ATPase_AAA_CS"/>
</dbReference>
<evidence type="ECO:0000259" key="10">
    <source>
        <dbReference type="SMART" id="SM00382"/>
    </source>
</evidence>
<evidence type="ECO:0000256" key="2">
    <source>
        <dbReference type="ARBA" id="ARBA00022741"/>
    </source>
</evidence>
<dbReference type="OrthoDB" id="5421at2759"/>
<dbReference type="PANTHER" id="PTHR23069:SF0">
    <property type="entry name" value="TAT-BINDING HOMOLOG 7"/>
    <property type="match status" value="1"/>
</dbReference>
<keyword evidence="2 8" id="KW-0547">Nucleotide-binding</keyword>
<dbReference type="PROSITE" id="PS00674">
    <property type="entry name" value="AAA"/>
    <property type="match status" value="1"/>
</dbReference>
<accession>A0A7T8JZ48</accession>
<dbReference type="EMBL" id="CP045898">
    <property type="protein sequence ID" value="QQP39744.1"/>
    <property type="molecule type" value="Genomic_DNA"/>
</dbReference>
<dbReference type="Gene3D" id="3.40.50.300">
    <property type="entry name" value="P-loop containing nucleotide triphosphate hydrolases"/>
    <property type="match status" value="1"/>
</dbReference>
<dbReference type="PANTHER" id="PTHR23069">
    <property type="entry name" value="AAA DOMAIN-CONTAINING"/>
    <property type="match status" value="1"/>
</dbReference>
<protein>
    <recommendedName>
        <fullName evidence="6">Tat-binding homolog 7</fullName>
    </recommendedName>
    <alternativeName>
        <fullName evidence="7">Lin-48 expression abnormal protein 1</fullName>
    </alternativeName>
</protein>
<dbReference type="InterPro" id="IPR027417">
    <property type="entry name" value="P-loop_NTPase"/>
</dbReference>
<evidence type="ECO:0000256" key="5">
    <source>
        <dbReference type="ARBA" id="ARBA00057193"/>
    </source>
</evidence>
<feature type="compositionally biased region" description="Low complexity" evidence="9">
    <location>
        <begin position="76"/>
        <end position="86"/>
    </location>
</feature>
<reference evidence="12" key="1">
    <citation type="submission" date="2021-01" db="EMBL/GenBank/DDBJ databases">
        <title>Caligus Genome Assembly.</title>
        <authorList>
            <person name="Gallardo-Escarate C."/>
        </authorList>
    </citation>
    <scope>NUCLEOTIDE SEQUENCE [LARGE SCALE GENOMIC DNA]</scope>
</reference>
<dbReference type="GO" id="GO:0006334">
    <property type="term" value="P:nucleosome assembly"/>
    <property type="evidence" value="ECO:0007669"/>
    <property type="project" value="TreeGrafter"/>
</dbReference>
<dbReference type="GO" id="GO:0042393">
    <property type="term" value="F:histone binding"/>
    <property type="evidence" value="ECO:0007669"/>
    <property type="project" value="TreeGrafter"/>
</dbReference>
<dbReference type="InterPro" id="IPR041569">
    <property type="entry name" value="AAA_lid_3"/>
</dbReference>
<dbReference type="Pfam" id="PF17862">
    <property type="entry name" value="AAA_lid_3"/>
    <property type="match status" value="1"/>
</dbReference>
<evidence type="ECO:0000313" key="12">
    <source>
        <dbReference type="Proteomes" id="UP000595437"/>
    </source>
</evidence>
<comment type="similarity">
    <text evidence="1 8">Belongs to the AAA ATPase family.</text>
</comment>
<keyword evidence="12" id="KW-1185">Reference proteome</keyword>
<dbReference type="GO" id="GO:0006337">
    <property type="term" value="P:nucleosome disassembly"/>
    <property type="evidence" value="ECO:0007669"/>
    <property type="project" value="TreeGrafter"/>
</dbReference>
<dbReference type="Gene3D" id="1.10.8.60">
    <property type="match status" value="1"/>
</dbReference>
<dbReference type="GO" id="GO:0005524">
    <property type="term" value="F:ATP binding"/>
    <property type="evidence" value="ECO:0007669"/>
    <property type="project" value="UniProtKB-KW"/>
</dbReference>
<feature type="compositionally biased region" description="Basic residues" evidence="9">
    <location>
        <begin position="87"/>
        <end position="102"/>
    </location>
</feature>
<dbReference type="SUPFAM" id="SSF52540">
    <property type="entry name" value="P-loop containing nucleoside triphosphate hydrolases"/>
    <property type="match status" value="2"/>
</dbReference>
<feature type="domain" description="AAA+ ATPase" evidence="10">
    <location>
        <begin position="198"/>
        <end position="339"/>
    </location>
</feature>
<organism evidence="11 12">
    <name type="scientific">Caligus rogercresseyi</name>
    <name type="common">Sea louse</name>
    <dbReference type="NCBI Taxonomy" id="217165"/>
    <lineage>
        <taxon>Eukaryota</taxon>
        <taxon>Metazoa</taxon>
        <taxon>Ecdysozoa</taxon>
        <taxon>Arthropoda</taxon>
        <taxon>Crustacea</taxon>
        <taxon>Multicrustacea</taxon>
        <taxon>Hexanauplia</taxon>
        <taxon>Copepoda</taxon>
        <taxon>Siphonostomatoida</taxon>
        <taxon>Caligidae</taxon>
        <taxon>Caligus</taxon>
    </lineage>
</organism>
<feature type="compositionally biased region" description="Low complexity" evidence="9">
    <location>
        <begin position="106"/>
        <end position="117"/>
    </location>
</feature>
<evidence type="ECO:0000256" key="9">
    <source>
        <dbReference type="SAM" id="MobiDB-lite"/>
    </source>
</evidence>
<dbReference type="GO" id="GO:0005634">
    <property type="term" value="C:nucleus"/>
    <property type="evidence" value="ECO:0007669"/>
    <property type="project" value="TreeGrafter"/>
</dbReference>
<sequence>YEETVHAVKVVSKEVKSSPVHKRPQRSRIPVNRLTYTNFRVQYSSEDELKEDTRAANSSNRHRKKYNMRENRRTTTRYTSKNTSKSRSTRRSSRVSGHKKKISYGSDSDNSSSSSSSRFEKRKAKRMIIEKSKMMPLNLKKKDLEMAFIKDRQKPMDLDLSISFDSVRGIEEHINSLKEMVIFPLLYPELFSKYEITPPRGVLFYGPPGTGKTLVARALASEISKEGKKVAFFMRKGADCLSKWIGESERQLRLLFDQAYLMRPSIIFFDEIDGLAPIRSSRQDQIHSSIVSTLLALMDGLDNRGEIIVIGATNRIDSIDPALRRPGRFDRELRFSLPTRKARKEILELHVGKWEPRIKEDALESLADRTIGYCGADLKGLCGEAALIALRRRYPQVYKTMEKLRVDFETIHVLQEDFEKAMRSVVPSSHRIADQFQSPLPPHVRPLLNTIYGKICTDIDRVFPMEGAFRPRMLLCAEGSGHGQTTYLGPAILHHLERLPAQKLDIPALFSNSARSPEEALSQIIREAKRALPGVLYIPHISKLWSTVSDTVQKTFLSMMGDVPPSAQLLLLAISDAPYSDLPEELRDLFLLSHREVFTLETSGEKERAEFFQPVFSKAMAPVALVLPEEEAVEEDNLPVVTQSLAKKRMLTEKEEKKLRKKEEHRLRELRIFL</sequence>
<feature type="non-terminal residue" evidence="11">
    <location>
        <position position="1"/>
    </location>
</feature>
<comment type="function">
    <text evidence="5">Thought to form a complex that enhances transcription from repetitive DNA sequences by modulating chromatin structure.</text>
</comment>
<evidence type="ECO:0000256" key="8">
    <source>
        <dbReference type="RuleBase" id="RU003651"/>
    </source>
</evidence>
<dbReference type="GO" id="GO:0045815">
    <property type="term" value="P:transcription initiation-coupled chromatin remodeling"/>
    <property type="evidence" value="ECO:0007669"/>
    <property type="project" value="TreeGrafter"/>
</dbReference>
<dbReference type="FunFam" id="1.10.8.60:FF:000016">
    <property type="entry name" value="ATPase family AAA domain-containing protein 2B"/>
    <property type="match status" value="1"/>
</dbReference>
<evidence type="ECO:0000256" key="4">
    <source>
        <dbReference type="ARBA" id="ARBA00023117"/>
    </source>
</evidence>
<evidence type="ECO:0000256" key="1">
    <source>
        <dbReference type="ARBA" id="ARBA00006914"/>
    </source>
</evidence>
<dbReference type="FunFam" id="3.40.50.300:FF:000061">
    <property type="entry name" value="ATPase family, AAA domain-containing 2"/>
    <property type="match status" value="1"/>
</dbReference>
<feature type="region of interest" description="Disordered" evidence="9">
    <location>
        <begin position="47"/>
        <end position="124"/>
    </location>
</feature>
<dbReference type="Pfam" id="PF00004">
    <property type="entry name" value="AAA"/>
    <property type="match status" value="1"/>
</dbReference>
<proteinExistence type="inferred from homology"/>
<evidence type="ECO:0000313" key="11">
    <source>
        <dbReference type="EMBL" id="QQP39744.1"/>
    </source>
</evidence>
<evidence type="ECO:0000256" key="6">
    <source>
        <dbReference type="ARBA" id="ARBA00074192"/>
    </source>
</evidence>
<dbReference type="InterPro" id="IPR045199">
    <property type="entry name" value="ATAD2-like"/>
</dbReference>
<gene>
    <name evidence="11" type="ORF">FKW44_013556</name>
</gene>
<dbReference type="SMART" id="SM00382">
    <property type="entry name" value="AAA"/>
    <property type="match status" value="1"/>
</dbReference>
<evidence type="ECO:0000256" key="7">
    <source>
        <dbReference type="ARBA" id="ARBA00075625"/>
    </source>
</evidence>
<keyword evidence="4" id="KW-0103">Bromodomain</keyword>
<evidence type="ECO:0000256" key="3">
    <source>
        <dbReference type="ARBA" id="ARBA00022840"/>
    </source>
</evidence>
<dbReference type="InterPro" id="IPR003593">
    <property type="entry name" value="AAA+_ATPase"/>
</dbReference>
<dbReference type="GO" id="GO:0016887">
    <property type="term" value="F:ATP hydrolysis activity"/>
    <property type="evidence" value="ECO:0007669"/>
    <property type="project" value="InterPro"/>
</dbReference>
<feature type="non-terminal residue" evidence="11">
    <location>
        <position position="674"/>
    </location>
</feature>
<keyword evidence="3 8" id="KW-0067">ATP-binding</keyword>
<dbReference type="Proteomes" id="UP000595437">
    <property type="component" value="Chromosome 9"/>
</dbReference>
<dbReference type="GO" id="GO:0003682">
    <property type="term" value="F:chromatin binding"/>
    <property type="evidence" value="ECO:0007669"/>
    <property type="project" value="TreeGrafter"/>
</dbReference>
<dbReference type="InterPro" id="IPR003959">
    <property type="entry name" value="ATPase_AAA_core"/>
</dbReference>
<dbReference type="AlphaFoldDB" id="A0A7T8JZ48"/>
<name>A0A7T8JZ48_CALRO</name>